<dbReference type="EMBL" id="JAEKLZ010000417">
    <property type="protein sequence ID" value="MBW8728509.1"/>
    <property type="molecule type" value="Genomic_DNA"/>
</dbReference>
<organism evidence="1 2">
    <name type="scientific">Inquilinus limosus</name>
    <dbReference type="NCBI Taxonomy" id="171674"/>
    <lineage>
        <taxon>Bacteria</taxon>
        <taxon>Pseudomonadati</taxon>
        <taxon>Pseudomonadota</taxon>
        <taxon>Alphaproteobacteria</taxon>
        <taxon>Rhodospirillales</taxon>
        <taxon>Rhodospirillaceae</taxon>
        <taxon>Inquilinus</taxon>
    </lineage>
</organism>
<sequence length="217" mass="20872">MSAKRWVALSAAAAIVVSGCGANRIRPIIDPATSVAGGVNYETDVQQCQQLAEQVNPSGRLVAGLLLGAALGAASGALIGNAYNRPGAGAAYGAGLGAAYGGAAGGVSGAVTMQDVVRNCLFRRGYAVLEGPQGLMSNPVIPASAPAAGGQLPPVRMVATPATAAPQPIVPAAAAPGVAAPAIGDAGVICRIGNLTLARSASACAASGGLAIAPLVK</sequence>
<protein>
    <recommendedName>
        <fullName evidence="3">Glycine zipper family protein</fullName>
    </recommendedName>
</protein>
<evidence type="ECO:0000313" key="2">
    <source>
        <dbReference type="Proteomes" id="UP000700706"/>
    </source>
</evidence>
<dbReference type="PROSITE" id="PS51257">
    <property type="entry name" value="PROKAR_LIPOPROTEIN"/>
    <property type="match status" value="1"/>
</dbReference>
<proteinExistence type="predicted"/>
<gene>
    <name evidence="1" type="ORF">JF625_25620</name>
</gene>
<comment type="caution">
    <text evidence="1">The sequence shown here is derived from an EMBL/GenBank/DDBJ whole genome shotgun (WGS) entry which is preliminary data.</text>
</comment>
<evidence type="ECO:0008006" key="3">
    <source>
        <dbReference type="Google" id="ProtNLM"/>
    </source>
</evidence>
<accession>A0A952FUE5</accession>
<dbReference type="AlphaFoldDB" id="A0A952FUE5"/>
<name>A0A952FUE5_9PROT</name>
<reference evidence="1" key="1">
    <citation type="submission" date="2020-06" db="EMBL/GenBank/DDBJ databases">
        <title>Stable isotope informed genome-resolved metagenomics uncovers potential trophic interactions in rhizosphere soil.</title>
        <authorList>
            <person name="Starr E.P."/>
            <person name="Shi S."/>
            <person name="Blazewicz S.J."/>
            <person name="Koch B.J."/>
            <person name="Probst A.J."/>
            <person name="Hungate B.A."/>
            <person name="Pett-Ridge J."/>
            <person name="Firestone M.K."/>
            <person name="Banfield J.F."/>
        </authorList>
    </citation>
    <scope>NUCLEOTIDE SEQUENCE</scope>
    <source>
        <strain evidence="1">YM_69_17</strain>
    </source>
</reference>
<evidence type="ECO:0000313" key="1">
    <source>
        <dbReference type="EMBL" id="MBW8728509.1"/>
    </source>
</evidence>
<dbReference type="Proteomes" id="UP000700706">
    <property type="component" value="Unassembled WGS sequence"/>
</dbReference>